<feature type="compositionally biased region" description="Pro residues" evidence="1">
    <location>
        <begin position="70"/>
        <end position="79"/>
    </location>
</feature>
<proteinExistence type="predicted"/>
<comment type="caution">
    <text evidence="3">The sequence shown here is derived from an EMBL/GenBank/DDBJ whole genome shotgun (WGS) entry which is preliminary data.</text>
</comment>
<evidence type="ECO:0000313" key="3">
    <source>
        <dbReference type="EMBL" id="MCT9810505.1"/>
    </source>
</evidence>
<keyword evidence="2" id="KW-0732">Signal</keyword>
<dbReference type="Pfam" id="PF11306">
    <property type="entry name" value="DUF3108"/>
    <property type="match status" value="1"/>
</dbReference>
<evidence type="ECO:0000313" key="4">
    <source>
        <dbReference type="Proteomes" id="UP001525968"/>
    </source>
</evidence>
<accession>A0ABT2PJ42</accession>
<feature type="compositionally biased region" description="Pro residues" evidence="1">
    <location>
        <begin position="48"/>
        <end position="62"/>
    </location>
</feature>
<dbReference type="EMBL" id="JAODYH010000003">
    <property type="protein sequence ID" value="MCT9810505.1"/>
    <property type="molecule type" value="Genomic_DNA"/>
</dbReference>
<feature type="region of interest" description="Disordered" evidence="1">
    <location>
        <begin position="31"/>
        <end position="152"/>
    </location>
</feature>
<dbReference type="RefSeq" id="WP_261499535.1">
    <property type="nucleotide sequence ID" value="NZ_JAODYH010000003.1"/>
</dbReference>
<keyword evidence="4" id="KW-1185">Reference proteome</keyword>
<reference evidence="3 4" key="1">
    <citation type="submission" date="2022-09" db="EMBL/GenBank/DDBJ databases">
        <title>Draft genome of isolate Be4.</title>
        <authorList>
            <person name="Sanchez-Castro I."/>
            <person name="Martinez-Rodriguez P."/>
            <person name="Descostes M."/>
            <person name="Merroun M."/>
        </authorList>
    </citation>
    <scope>NUCLEOTIDE SEQUENCE [LARGE SCALE GENOMIC DNA]</scope>
    <source>
        <strain evidence="3 4">Be4</strain>
    </source>
</reference>
<dbReference type="InterPro" id="IPR021457">
    <property type="entry name" value="DUF3108"/>
</dbReference>
<feature type="chain" id="PRO_5045602952" evidence="2">
    <location>
        <begin position="19"/>
        <end position="372"/>
    </location>
</feature>
<dbReference type="Proteomes" id="UP001525968">
    <property type="component" value="Unassembled WGS sequence"/>
</dbReference>
<organism evidence="3 4">
    <name type="scientific">Acidovorax bellezanensis</name>
    <dbReference type="NCBI Taxonomy" id="2976702"/>
    <lineage>
        <taxon>Bacteria</taxon>
        <taxon>Pseudomonadati</taxon>
        <taxon>Pseudomonadota</taxon>
        <taxon>Betaproteobacteria</taxon>
        <taxon>Burkholderiales</taxon>
        <taxon>Comamonadaceae</taxon>
        <taxon>Acidovorax</taxon>
    </lineage>
</organism>
<evidence type="ECO:0000256" key="2">
    <source>
        <dbReference type="SAM" id="SignalP"/>
    </source>
</evidence>
<feature type="signal peptide" evidence="2">
    <location>
        <begin position="1"/>
        <end position="18"/>
    </location>
</feature>
<protein>
    <submittedName>
        <fullName evidence="3">DUF3108 domain-containing protein</fullName>
    </submittedName>
</protein>
<name>A0ABT2PJ42_9BURK</name>
<sequence>MPKLALAPITAAVLAAHAWVLWQVPTQSGDTATDKAELQSFATRSIAPPAPPPPPPPPPAPVRPKVVKKPAPPPRPAAPIPDESRDVPAAANPPAEPDTADSIESTQPEQAGPVETAPEAPAETSAEKPPQAPAAPQPETLQGVQLAHAGGPAEAATDLAVRLPAPARMSFEVTGQSKRFDYHASAELLWQHDGSHYQARQEIKAFLIGSRGQSSSGQIGPAGLVPEHFSDKGRGEKTADFDFAAQQARFSSQAPPAAIGAGAQDRLSVFLQLSALLAAAPQSYPPGTEITFTTVGSNDAERWTFRVQGLESLELPMGTLEALRLERLPRRPQDQQAALWLAPTLDYLPVRIRLTQANGDFADLRLKSHAAP</sequence>
<evidence type="ECO:0000256" key="1">
    <source>
        <dbReference type="SAM" id="MobiDB-lite"/>
    </source>
</evidence>
<gene>
    <name evidence="3" type="ORF">N0K08_07665</name>
</gene>
<feature type="compositionally biased region" description="Low complexity" evidence="1">
    <location>
        <begin position="115"/>
        <end position="129"/>
    </location>
</feature>